<gene>
    <name evidence="2" type="ORF">OEA41_001487</name>
</gene>
<dbReference type="Proteomes" id="UP001276659">
    <property type="component" value="Unassembled WGS sequence"/>
</dbReference>
<feature type="compositionally biased region" description="Basic and acidic residues" evidence="1">
    <location>
        <begin position="204"/>
        <end position="214"/>
    </location>
</feature>
<feature type="region of interest" description="Disordered" evidence="1">
    <location>
        <begin position="251"/>
        <end position="271"/>
    </location>
</feature>
<proteinExistence type="predicted"/>
<evidence type="ECO:0000313" key="2">
    <source>
        <dbReference type="EMBL" id="KAK3174243.1"/>
    </source>
</evidence>
<comment type="caution">
    <text evidence="2">The sequence shown here is derived from an EMBL/GenBank/DDBJ whole genome shotgun (WGS) entry which is preliminary data.</text>
</comment>
<feature type="compositionally biased region" description="Basic and acidic residues" evidence="1">
    <location>
        <begin position="259"/>
        <end position="271"/>
    </location>
</feature>
<feature type="compositionally biased region" description="Low complexity" evidence="1">
    <location>
        <begin position="18"/>
        <end position="33"/>
    </location>
</feature>
<protein>
    <submittedName>
        <fullName evidence="2">Uncharacterized protein</fullName>
    </submittedName>
</protein>
<name>A0AAE0DP24_9LECA</name>
<dbReference type="EMBL" id="JASNWA010000006">
    <property type="protein sequence ID" value="KAK3174243.1"/>
    <property type="molecule type" value="Genomic_DNA"/>
</dbReference>
<feature type="region of interest" description="Disordered" evidence="1">
    <location>
        <begin position="197"/>
        <end position="233"/>
    </location>
</feature>
<feature type="region of interest" description="Disordered" evidence="1">
    <location>
        <begin position="1"/>
        <end position="38"/>
    </location>
</feature>
<evidence type="ECO:0000256" key="1">
    <source>
        <dbReference type="SAM" id="MobiDB-lite"/>
    </source>
</evidence>
<dbReference type="AlphaFoldDB" id="A0AAE0DP24"/>
<keyword evidence="3" id="KW-1185">Reference proteome</keyword>
<accession>A0AAE0DP24</accession>
<evidence type="ECO:0000313" key="3">
    <source>
        <dbReference type="Proteomes" id="UP001276659"/>
    </source>
</evidence>
<reference evidence="2" key="1">
    <citation type="submission" date="2022-11" db="EMBL/GenBank/DDBJ databases">
        <title>Chromosomal genome sequence assembly and mating type (MAT) locus characterization of the leprose asexual lichenized fungus Lepraria neglecta (Nyl.) Erichsen.</title>
        <authorList>
            <person name="Allen J.L."/>
            <person name="Pfeffer B."/>
        </authorList>
    </citation>
    <scope>NUCLEOTIDE SEQUENCE</scope>
    <source>
        <strain evidence="2">Allen 5258</strain>
    </source>
</reference>
<organism evidence="2 3">
    <name type="scientific">Lepraria neglecta</name>
    <dbReference type="NCBI Taxonomy" id="209136"/>
    <lineage>
        <taxon>Eukaryota</taxon>
        <taxon>Fungi</taxon>
        <taxon>Dikarya</taxon>
        <taxon>Ascomycota</taxon>
        <taxon>Pezizomycotina</taxon>
        <taxon>Lecanoromycetes</taxon>
        <taxon>OSLEUM clade</taxon>
        <taxon>Lecanoromycetidae</taxon>
        <taxon>Lecanorales</taxon>
        <taxon>Lecanorineae</taxon>
        <taxon>Stereocaulaceae</taxon>
        <taxon>Lepraria</taxon>
    </lineage>
</organism>
<sequence length="271" mass="30817">MTIRNHDEIEEWSEGVTQAQAEQQAAQSQDLQQRVAQFRSQQPQFTPGLSADHAPRGLAEAEEYYKYQDPLFILLSAASRPGATKKPFLTDELGERPLIPELAELIFRTRGNRGGFWTLDLDGKRFIMKVFQNQKQVQGACRIYKAWSGSALHFEQRPLAFVTAHGEYNSNKEPKRRAKAYLKKEAQAPNEALEYDYSVESGPNDDKHASDKSYHPHPSRLSRSLPQDEEQRCGAEFSQWGLCSGFPDPSTFAFDDEHEQGLRDTQLEAPK</sequence>